<dbReference type="AlphaFoldDB" id="A0A1X6MZ36"/>
<feature type="compositionally biased region" description="Basic and acidic residues" evidence="1">
    <location>
        <begin position="47"/>
        <end position="58"/>
    </location>
</feature>
<evidence type="ECO:0000313" key="3">
    <source>
        <dbReference type="Proteomes" id="UP000194127"/>
    </source>
</evidence>
<dbReference type="RefSeq" id="XP_024338247.1">
    <property type="nucleotide sequence ID" value="XM_024477666.1"/>
</dbReference>
<name>A0A1X6MZ36_9APHY</name>
<keyword evidence="3" id="KW-1185">Reference proteome</keyword>
<protein>
    <submittedName>
        <fullName evidence="2">Uncharacterized protein</fullName>
    </submittedName>
</protein>
<dbReference type="GeneID" id="36322616"/>
<organism evidence="2 3">
    <name type="scientific">Postia placenta MAD-698-R-SB12</name>
    <dbReference type="NCBI Taxonomy" id="670580"/>
    <lineage>
        <taxon>Eukaryota</taxon>
        <taxon>Fungi</taxon>
        <taxon>Dikarya</taxon>
        <taxon>Basidiomycota</taxon>
        <taxon>Agaricomycotina</taxon>
        <taxon>Agaricomycetes</taxon>
        <taxon>Polyporales</taxon>
        <taxon>Adustoporiaceae</taxon>
        <taxon>Rhodonia</taxon>
    </lineage>
</organism>
<accession>A0A1X6MZ36</accession>
<sequence length="58" mass="6317">MQSQAIVQGVSVMSLDSIYKRVAPPTSGGGTITCSTLCPARNPRRSGRPEWRIQGEER</sequence>
<dbReference type="Proteomes" id="UP000194127">
    <property type="component" value="Unassembled WGS sequence"/>
</dbReference>
<gene>
    <name evidence="2" type="ORF">POSPLADRAFT_1040087</name>
</gene>
<feature type="region of interest" description="Disordered" evidence="1">
    <location>
        <begin position="33"/>
        <end position="58"/>
    </location>
</feature>
<proteinExistence type="predicted"/>
<evidence type="ECO:0000256" key="1">
    <source>
        <dbReference type="SAM" id="MobiDB-lite"/>
    </source>
</evidence>
<reference evidence="2" key="1">
    <citation type="submission" date="2017-04" db="EMBL/GenBank/DDBJ databases">
        <title>Genome Sequence of the Model Brown-Rot Fungus Postia placenta SB12.</title>
        <authorList>
            <consortium name="DOE Joint Genome Institute"/>
            <person name="Gaskell J."/>
            <person name="Kersten P."/>
            <person name="Larrondo L.F."/>
            <person name="Canessa P."/>
            <person name="Martinez D."/>
            <person name="Hibbett D."/>
            <person name="Schmoll M."/>
            <person name="Kubicek C.P."/>
            <person name="Martinez A.T."/>
            <person name="Yadav J."/>
            <person name="Master E."/>
            <person name="Magnuson J.K."/>
            <person name="James T."/>
            <person name="Yaver D."/>
            <person name="Berka R."/>
            <person name="Labutti K."/>
            <person name="Lipzen A."/>
            <person name="Aerts A."/>
            <person name="Barry K."/>
            <person name="Henrissat B."/>
            <person name="Blanchette R."/>
            <person name="Grigoriev I."/>
            <person name="Cullen D."/>
        </authorList>
    </citation>
    <scope>NUCLEOTIDE SEQUENCE [LARGE SCALE GENOMIC DNA]</scope>
    <source>
        <strain evidence="2">MAD-698-R-SB12</strain>
    </source>
</reference>
<dbReference type="EMBL" id="KZ110598">
    <property type="protein sequence ID" value="OSX61453.1"/>
    <property type="molecule type" value="Genomic_DNA"/>
</dbReference>
<evidence type="ECO:0000313" key="2">
    <source>
        <dbReference type="EMBL" id="OSX61453.1"/>
    </source>
</evidence>